<dbReference type="Gene3D" id="3.40.50.300">
    <property type="entry name" value="P-loop containing nucleotide triphosphate hydrolases"/>
    <property type="match status" value="1"/>
</dbReference>
<evidence type="ECO:0008006" key="5">
    <source>
        <dbReference type="Google" id="ProtNLM"/>
    </source>
</evidence>
<dbReference type="SUPFAM" id="SSF52540">
    <property type="entry name" value="P-loop containing nucleoside triphosphate hydrolases"/>
    <property type="match status" value="1"/>
</dbReference>
<evidence type="ECO:0000313" key="4">
    <source>
        <dbReference type="Proteomes" id="UP000031637"/>
    </source>
</evidence>
<dbReference type="AlphaFoldDB" id="W0SDS9"/>
<dbReference type="Pfam" id="PF13635">
    <property type="entry name" value="DUF4143"/>
    <property type="match status" value="1"/>
</dbReference>
<keyword evidence="4" id="KW-1185">Reference proteome</keyword>
<dbReference type="InterPro" id="IPR041682">
    <property type="entry name" value="AAA_14"/>
</dbReference>
<dbReference type="InterPro" id="IPR027417">
    <property type="entry name" value="P-loop_NTPase"/>
</dbReference>
<reference evidence="3 4" key="1">
    <citation type="journal article" date="2014" name="Syst. Appl. Microbiol.">
        <title>Complete genomes of freshwater sulfur oxidizers Sulfuricella denitrificans skB26 and Sulfuritalea hydrogenivorans sk43H: genetic insights into the sulfur oxidation pathway of betaproteobacteria.</title>
        <authorList>
            <person name="Watanabe T."/>
            <person name="Kojima H."/>
            <person name="Fukui M."/>
        </authorList>
    </citation>
    <scope>NUCLEOTIDE SEQUENCE [LARGE SCALE GENOMIC DNA]</scope>
    <source>
        <strain evidence="3">DSM22779</strain>
    </source>
</reference>
<accession>W0SDS9</accession>
<evidence type="ECO:0000313" key="3">
    <source>
        <dbReference type="EMBL" id="BAO27888.1"/>
    </source>
</evidence>
<protein>
    <recommendedName>
        <fullName evidence="5">AAA+ ATPase domain-containing protein</fullName>
    </recommendedName>
</protein>
<organism evidence="3 4">
    <name type="scientific">Sulfuritalea hydrogenivorans sk43H</name>
    <dbReference type="NCBI Taxonomy" id="1223802"/>
    <lineage>
        <taxon>Bacteria</taxon>
        <taxon>Pseudomonadati</taxon>
        <taxon>Pseudomonadota</taxon>
        <taxon>Betaproteobacteria</taxon>
        <taxon>Nitrosomonadales</taxon>
        <taxon>Sterolibacteriaceae</taxon>
        <taxon>Sulfuritalea</taxon>
    </lineage>
</organism>
<dbReference type="RefSeq" id="WP_197539623.1">
    <property type="nucleotide sequence ID" value="NZ_AP012547.1"/>
</dbReference>
<dbReference type="KEGG" id="shd:SUTH_00068"/>
<gene>
    <name evidence="3" type="ORF">SUTH_00068</name>
</gene>
<dbReference type="Pfam" id="PF13173">
    <property type="entry name" value="AAA_14"/>
    <property type="match status" value="1"/>
</dbReference>
<evidence type="ECO:0000259" key="1">
    <source>
        <dbReference type="Pfam" id="PF13173"/>
    </source>
</evidence>
<dbReference type="HOGENOM" id="CLU_041527_3_1_4"/>
<proteinExistence type="predicted"/>
<evidence type="ECO:0000259" key="2">
    <source>
        <dbReference type="Pfam" id="PF13635"/>
    </source>
</evidence>
<dbReference type="PANTHER" id="PTHR43566">
    <property type="entry name" value="CONSERVED PROTEIN"/>
    <property type="match status" value="1"/>
</dbReference>
<dbReference type="STRING" id="1223802.SUTH_00068"/>
<dbReference type="EMBL" id="AP012547">
    <property type="protein sequence ID" value="BAO27888.1"/>
    <property type="molecule type" value="Genomic_DNA"/>
</dbReference>
<dbReference type="PANTHER" id="PTHR43566:SF1">
    <property type="entry name" value="AAA+ ATPASE DOMAIN-CONTAINING PROTEIN"/>
    <property type="match status" value="1"/>
</dbReference>
<name>W0SDS9_9PROT</name>
<dbReference type="InterPro" id="IPR025420">
    <property type="entry name" value="DUF4143"/>
</dbReference>
<sequence length="377" mass="42110">MERALAPFIRADLGRKMVFLSGPRQAGKTTLARALAEAWPNAQVLNWDVAADRRVMLEQSWSPAAGLLVFDELHKMADWKAWLKGVFDGRREGQAILVTGSARLDAFRQAGESLAGRYFSWRLHPVTVKEWVAVSDASPEVALARILERGGFPEPFLADEATDAARWRTLYLEGVIREDILEFSRVAEIRAMRVFVDMLRSRVGSPLSLASLARDLQISPTTLGRYLEILEALHIVFALRPFHRNIARALLKEPKVYFFDTGLVQGDDGVRFENACAAMLLRHAHFLQDSAGRAMSLHYVRDKEGREIDFVLCENGEPLGFAECKLSDPAVPPYLAAIAERFPAAGASLLVRHLRQPEQRGRVAVERAADWLAQLAA</sequence>
<dbReference type="Proteomes" id="UP000031637">
    <property type="component" value="Chromosome"/>
</dbReference>
<feature type="domain" description="DUF4143" evidence="2">
    <location>
        <begin position="178"/>
        <end position="326"/>
    </location>
</feature>
<feature type="domain" description="AAA" evidence="1">
    <location>
        <begin position="15"/>
        <end position="131"/>
    </location>
</feature>